<evidence type="ECO:0000313" key="6">
    <source>
        <dbReference type="Proteomes" id="UP000252100"/>
    </source>
</evidence>
<keyword evidence="6" id="KW-1185">Reference proteome</keyword>
<dbReference type="RefSeq" id="WP_114374888.1">
    <property type="nucleotide sequence ID" value="NZ_CP031092.1"/>
</dbReference>
<comment type="catalytic activity">
    <reaction evidence="1">
        <text>3-hydroxy-2-methylpropanoyl-CoA + H2O = 3-hydroxy-2-methylpropanoate + CoA + H(+)</text>
        <dbReference type="Rhea" id="RHEA:20888"/>
        <dbReference type="ChEBI" id="CHEBI:11805"/>
        <dbReference type="ChEBI" id="CHEBI:15377"/>
        <dbReference type="ChEBI" id="CHEBI:15378"/>
        <dbReference type="ChEBI" id="CHEBI:57287"/>
        <dbReference type="ChEBI" id="CHEBI:57340"/>
        <dbReference type="EC" id="3.1.2.4"/>
    </reaction>
</comment>
<dbReference type="SUPFAM" id="SSF52096">
    <property type="entry name" value="ClpP/crotonase"/>
    <property type="match status" value="1"/>
</dbReference>
<organism evidence="5 6">
    <name type="scientific">Salicibibacter kimchii</name>
    <dbReference type="NCBI Taxonomy" id="2099786"/>
    <lineage>
        <taxon>Bacteria</taxon>
        <taxon>Bacillati</taxon>
        <taxon>Bacillota</taxon>
        <taxon>Bacilli</taxon>
        <taxon>Bacillales</taxon>
        <taxon>Bacillaceae</taxon>
        <taxon>Salicibibacter</taxon>
    </lineage>
</organism>
<sequence length="347" mass="38040">MTNEVTFSTNRKGLATITLNRPKALNSLTLDMIVAIGEQLDAWREDPAVQVIIMDGAGEKGFCAGGDIKTLSEAQNGGNSFDKAREFFKEEYRVDLMVKEYPKPIVACLDGVVMGGGVGLTQGASHRIVTSRTKWAMPEMNIGFFPDVGAVHLLNQAPGHAGRYLALTSATIKAADVLYIGAAEHYVSELTGLLDQLHEIDWVNETDPTGKLDALLDEAGSTPEKEATLASMQDDIDHYFNADTIESIVEKLSSGDDAFVAETRETLLSKSPVSEKVTLKHMIDSESKSLAETLEMDLVIAVNFLEHDDFYKGVEAVIFKKNQSPDYTYKNLEDISDAMVKRFFEAS</sequence>
<dbReference type="Pfam" id="PF16113">
    <property type="entry name" value="ECH_2"/>
    <property type="match status" value="1"/>
</dbReference>
<accession>A0A345C216</accession>
<name>A0A345C216_9BACI</name>
<dbReference type="OrthoDB" id="9775794at2"/>
<keyword evidence="3" id="KW-0378">Hydrolase</keyword>
<reference evidence="5 6" key="1">
    <citation type="journal article" date="2018" name="J. Microbiol.">
        <title>Salicibibacter kimchii gen. nov., sp. nov., a moderately halophilic and alkalitolerant bacterium in the family Bacillaceae, isolated from kimchi.</title>
        <authorList>
            <person name="Jang J.Y."/>
            <person name="Oh Y.J."/>
            <person name="Lim S.K."/>
            <person name="Park H.K."/>
            <person name="Lee C."/>
            <person name="Kim J.Y."/>
            <person name="Lee M.A."/>
            <person name="Choi H.J."/>
        </authorList>
    </citation>
    <scope>NUCLEOTIDE SEQUENCE [LARGE SCALE GENOMIC DNA]</scope>
    <source>
        <strain evidence="5 6">NKC1-1</strain>
    </source>
</reference>
<dbReference type="CDD" id="cd06558">
    <property type="entry name" value="crotonase-like"/>
    <property type="match status" value="1"/>
</dbReference>
<dbReference type="PANTHER" id="PTHR43176:SF3">
    <property type="entry name" value="3-HYDROXYISOBUTYRYL-COA HYDROLASE, MITOCHONDRIAL"/>
    <property type="match status" value="1"/>
</dbReference>
<evidence type="ECO:0000256" key="2">
    <source>
        <dbReference type="ARBA" id="ARBA00011915"/>
    </source>
</evidence>
<dbReference type="GO" id="GO:0003860">
    <property type="term" value="F:3-hydroxyisobutyryl-CoA hydrolase activity"/>
    <property type="evidence" value="ECO:0007669"/>
    <property type="project" value="UniProtKB-EC"/>
</dbReference>
<dbReference type="GO" id="GO:0006574">
    <property type="term" value="P:L-valine catabolic process"/>
    <property type="evidence" value="ECO:0007669"/>
    <property type="project" value="TreeGrafter"/>
</dbReference>
<dbReference type="Proteomes" id="UP000252100">
    <property type="component" value="Chromosome"/>
</dbReference>
<evidence type="ECO:0000256" key="3">
    <source>
        <dbReference type="ARBA" id="ARBA00022801"/>
    </source>
</evidence>
<gene>
    <name evidence="5" type="ORF">DT065_15395</name>
</gene>
<dbReference type="InterPro" id="IPR029045">
    <property type="entry name" value="ClpP/crotonase-like_dom_sf"/>
</dbReference>
<dbReference type="PANTHER" id="PTHR43176">
    <property type="entry name" value="3-HYDROXYISOBUTYRYL-COA HYDROLASE-RELATED"/>
    <property type="match status" value="1"/>
</dbReference>
<protein>
    <recommendedName>
        <fullName evidence="2">3-hydroxyisobutyryl-CoA hydrolase</fullName>
        <ecNumber evidence="2">3.1.2.4</ecNumber>
    </recommendedName>
</protein>
<evidence type="ECO:0000313" key="5">
    <source>
        <dbReference type="EMBL" id="AXF57247.1"/>
    </source>
</evidence>
<dbReference type="KEGG" id="rue:DT065_15395"/>
<keyword evidence="5" id="KW-0413">Isomerase</keyword>
<dbReference type="AlphaFoldDB" id="A0A345C216"/>
<dbReference type="InterPro" id="IPR032259">
    <property type="entry name" value="HIBYL-CoA-H"/>
</dbReference>
<dbReference type="GO" id="GO:0016853">
    <property type="term" value="F:isomerase activity"/>
    <property type="evidence" value="ECO:0007669"/>
    <property type="project" value="UniProtKB-KW"/>
</dbReference>
<dbReference type="EC" id="3.1.2.4" evidence="2"/>
<dbReference type="EMBL" id="CP031092">
    <property type="protein sequence ID" value="AXF57247.1"/>
    <property type="molecule type" value="Genomic_DNA"/>
</dbReference>
<proteinExistence type="predicted"/>
<dbReference type="NCBIfam" id="NF004127">
    <property type="entry name" value="PRK05617.1"/>
    <property type="match status" value="1"/>
</dbReference>
<evidence type="ECO:0000259" key="4">
    <source>
        <dbReference type="Pfam" id="PF16113"/>
    </source>
</evidence>
<feature type="domain" description="Enoyl-CoA hydratase/isomerase" evidence="4">
    <location>
        <begin position="15"/>
        <end position="344"/>
    </location>
</feature>
<evidence type="ECO:0000256" key="1">
    <source>
        <dbReference type="ARBA" id="ARBA00001709"/>
    </source>
</evidence>
<dbReference type="Gene3D" id="3.90.226.10">
    <property type="entry name" value="2-enoyl-CoA Hydratase, Chain A, domain 1"/>
    <property type="match status" value="1"/>
</dbReference>
<dbReference type="InterPro" id="IPR045004">
    <property type="entry name" value="ECH_dom"/>
</dbReference>